<dbReference type="Proteomes" id="UP000531840">
    <property type="component" value="Unassembled WGS sequence"/>
</dbReference>
<dbReference type="Pfam" id="PF02618">
    <property type="entry name" value="YceG"/>
    <property type="match status" value="1"/>
</dbReference>
<evidence type="ECO:0000313" key="8">
    <source>
        <dbReference type="EMBL" id="NYS47539.1"/>
    </source>
</evidence>
<keyword evidence="6 7" id="KW-0961">Cell wall biogenesis/degradation</keyword>
<accession>A0ABX2SZ45</accession>
<evidence type="ECO:0000256" key="6">
    <source>
        <dbReference type="ARBA" id="ARBA00023316"/>
    </source>
</evidence>
<feature type="site" description="Important for catalytic activity" evidence="7">
    <location>
        <position position="261"/>
    </location>
</feature>
<comment type="subcellular location">
    <subcellularLocation>
        <location evidence="7">Cell membrane</location>
        <topology evidence="7">Single-pass membrane protein</topology>
    </subcellularLocation>
</comment>
<dbReference type="Gene3D" id="3.30.1490.480">
    <property type="entry name" value="Endolytic murein transglycosylase"/>
    <property type="match status" value="1"/>
</dbReference>
<feature type="transmembrane region" description="Helical" evidence="7">
    <location>
        <begin position="26"/>
        <end position="47"/>
    </location>
</feature>
<keyword evidence="9" id="KW-1185">Reference proteome</keyword>
<evidence type="ECO:0000313" key="9">
    <source>
        <dbReference type="Proteomes" id="UP000531840"/>
    </source>
</evidence>
<evidence type="ECO:0000256" key="2">
    <source>
        <dbReference type="ARBA" id="ARBA00022692"/>
    </source>
</evidence>
<evidence type="ECO:0000256" key="1">
    <source>
        <dbReference type="ARBA" id="ARBA00022475"/>
    </source>
</evidence>
<keyword evidence="3 7" id="KW-1133">Transmembrane helix</keyword>
<keyword evidence="4 7" id="KW-0472">Membrane</keyword>
<evidence type="ECO:0000256" key="5">
    <source>
        <dbReference type="ARBA" id="ARBA00023239"/>
    </source>
</evidence>
<comment type="caution">
    <text evidence="8">The sequence shown here is derived from an EMBL/GenBank/DDBJ whole genome shotgun (WGS) entry which is preliminary data.</text>
</comment>
<organism evidence="8 9">
    <name type="scientific">Gemelliphila palaticanis</name>
    <dbReference type="NCBI Taxonomy" id="81950"/>
    <lineage>
        <taxon>Bacteria</taxon>
        <taxon>Bacillati</taxon>
        <taxon>Bacillota</taxon>
        <taxon>Bacilli</taxon>
        <taxon>Bacillales</taxon>
        <taxon>Gemellaceae</taxon>
        <taxon>Gemelliphila</taxon>
    </lineage>
</organism>
<keyword evidence="2 7" id="KW-0812">Transmembrane</keyword>
<comment type="function">
    <text evidence="7">Functions as a peptidoglycan terminase that cleaves nascent peptidoglycan strands endolytically to terminate their elongation.</text>
</comment>
<dbReference type="RefSeq" id="WP_179941328.1">
    <property type="nucleotide sequence ID" value="NZ_JACBYF010000008.1"/>
</dbReference>
<dbReference type="PANTHER" id="PTHR30518:SF2">
    <property type="entry name" value="ENDOLYTIC MUREIN TRANSGLYCOSYLASE"/>
    <property type="match status" value="1"/>
</dbReference>
<gene>
    <name evidence="7 8" type="primary">mltG</name>
    <name evidence="8" type="ORF">HZY85_04925</name>
</gene>
<reference evidence="8 9" key="1">
    <citation type="submission" date="2020-07" db="EMBL/GenBank/DDBJ databases">
        <title>MOT database genomes.</title>
        <authorList>
            <person name="Joseph S."/>
            <person name="Aduse-Opoku J."/>
            <person name="Hashim A."/>
            <person name="Wade W."/>
            <person name="Curtis M."/>
        </authorList>
    </citation>
    <scope>NUCLEOTIDE SEQUENCE [LARGE SCALE GENOMIC DNA]</scope>
    <source>
        <strain evidence="8 9">CIP 106318</strain>
    </source>
</reference>
<sequence length="383" mass="43715">MKEEKIRRREELRKKNRIKKNKGKELISLITISVMLFIIALLSYTYYLTTPVDKDNSQKIAVEVKESYGASKISDVLYEKDLIKSPTLFKIYSRLGGEEFYVGQFEISKSMKMSEIIDVLTTKEKASSGKSISVIEGENIKQIAKKVSQFTEISEEQFITKVNDQEFINKLKKEFPDLITNELDSPNLKYKLEGYLYPAKYNLDQTNINNVELLIKQMVATTNSKVIPLYQKNNKVWNIGGINKNITIHDYITMASILEKESTVNADNNSIAGVFMNRLAISMPLQTDPTVYYSANRLQSSGAITIQELQGRDLYNTYVHYGLPPGPIASPSELSYNALNNVEKHDYKYFLHAKDGKAYFAKTYQEHEELAKKYIEGYVASGS</sequence>
<dbReference type="NCBIfam" id="TIGR00247">
    <property type="entry name" value="endolytic transglycosylase MltG"/>
    <property type="match status" value="1"/>
</dbReference>
<dbReference type="EMBL" id="JACBYF010000008">
    <property type="protein sequence ID" value="NYS47539.1"/>
    <property type="molecule type" value="Genomic_DNA"/>
</dbReference>
<keyword evidence="5 7" id="KW-0456">Lyase</keyword>
<protein>
    <recommendedName>
        <fullName evidence="7">Endolytic murein transglycosylase</fullName>
        <ecNumber evidence="7">4.2.2.29</ecNumber>
    </recommendedName>
    <alternativeName>
        <fullName evidence="7">Peptidoglycan lytic transglycosylase</fullName>
    </alternativeName>
    <alternativeName>
        <fullName evidence="7">Peptidoglycan polymerization terminase</fullName>
    </alternativeName>
</protein>
<dbReference type="EC" id="4.2.2.29" evidence="7"/>
<evidence type="ECO:0000256" key="3">
    <source>
        <dbReference type="ARBA" id="ARBA00022989"/>
    </source>
</evidence>
<dbReference type="HAMAP" id="MF_02065">
    <property type="entry name" value="MltG"/>
    <property type="match status" value="1"/>
</dbReference>
<keyword evidence="1 7" id="KW-1003">Cell membrane</keyword>
<evidence type="ECO:0000256" key="4">
    <source>
        <dbReference type="ARBA" id="ARBA00023136"/>
    </source>
</evidence>
<comment type="catalytic activity">
    <reaction evidence="7">
        <text>a peptidoglycan chain = a peptidoglycan chain with N-acetyl-1,6-anhydromuramyl-[peptide] at the reducing end + a peptidoglycan chain with N-acetylglucosamine at the non-reducing end.</text>
        <dbReference type="EC" id="4.2.2.29"/>
    </reaction>
</comment>
<proteinExistence type="inferred from homology"/>
<dbReference type="InterPro" id="IPR003770">
    <property type="entry name" value="MLTG-like"/>
</dbReference>
<dbReference type="PANTHER" id="PTHR30518">
    <property type="entry name" value="ENDOLYTIC MUREIN TRANSGLYCOSYLASE"/>
    <property type="match status" value="1"/>
</dbReference>
<comment type="similarity">
    <text evidence="7">Belongs to the transglycosylase MltG family.</text>
</comment>
<evidence type="ECO:0000256" key="7">
    <source>
        <dbReference type="HAMAP-Rule" id="MF_02065"/>
    </source>
</evidence>
<name>A0ABX2SZ45_9BACL</name>